<dbReference type="EMBL" id="VSSQ01094941">
    <property type="protein sequence ID" value="MPN39241.1"/>
    <property type="molecule type" value="Genomic_DNA"/>
</dbReference>
<organism evidence="1">
    <name type="scientific">bioreactor metagenome</name>
    <dbReference type="NCBI Taxonomy" id="1076179"/>
    <lineage>
        <taxon>unclassified sequences</taxon>
        <taxon>metagenomes</taxon>
        <taxon>ecological metagenomes</taxon>
    </lineage>
</organism>
<protein>
    <submittedName>
        <fullName evidence="1">Uncharacterized protein</fullName>
    </submittedName>
</protein>
<accession>A0A645HJP4</accession>
<gene>
    <name evidence="1" type="ORF">SDC9_186769</name>
</gene>
<name>A0A645HJP4_9ZZZZ</name>
<reference evidence="1" key="1">
    <citation type="submission" date="2019-08" db="EMBL/GenBank/DDBJ databases">
        <authorList>
            <person name="Kucharzyk K."/>
            <person name="Murdoch R.W."/>
            <person name="Higgins S."/>
            <person name="Loffler F."/>
        </authorList>
    </citation>
    <scope>NUCLEOTIDE SEQUENCE</scope>
</reference>
<dbReference type="AlphaFoldDB" id="A0A645HJP4"/>
<sequence>MPGEIYTAENRGEAWQENTGCQYDCSLQDKVRERGVTVSTLIDANTVVGQIGKHHATLKCYKALGT</sequence>
<proteinExistence type="predicted"/>
<evidence type="ECO:0000313" key="1">
    <source>
        <dbReference type="EMBL" id="MPN39241.1"/>
    </source>
</evidence>
<comment type="caution">
    <text evidence="1">The sequence shown here is derived from an EMBL/GenBank/DDBJ whole genome shotgun (WGS) entry which is preliminary data.</text>
</comment>